<dbReference type="PROSITE" id="PS01359">
    <property type="entry name" value="ZF_PHD_1"/>
    <property type="match status" value="1"/>
</dbReference>
<dbReference type="PROSITE" id="PS50016">
    <property type="entry name" value="ZF_PHD_2"/>
    <property type="match status" value="1"/>
</dbReference>
<evidence type="ECO:0000259" key="9">
    <source>
        <dbReference type="PROSITE" id="PS50089"/>
    </source>
</evidence>
<organism evidence="10 11">
    <name type="scientific">Parnassius apollo</name>
    <name type="common">Apollo butterfly</name>
    <name type="synonym">Papilio apollo</name>
    <dbReference type="NCBI Taxonomy" id="110799"/>
    <lineage>
        <taxon>Eukaryota</taxon>
        <taxon>Metazoa</taxon>
        <taxon>Ecdysozoa</taxon>
        <taxon>Arthropoda</taxon>
        <taxon>Hexapoda</taxon>
        <taxon>Insecta</taxon>
        <taxon>Pterygota</taxon>
        <taxon>Neoptera</taxon>
        <taxon>Endopterygota</taxon>
        <taxon>Lepidoptera</taxon>
        <taxon>Glossata</taxon>
        <taxon>Ditrysia</taxon>
        <taxon>Papilionoidea</taxon>
        <taxon>Papilionidae</taxon>
        <taxon>Parnassiinae</taxon>
        <taxon>Parnassini</taxon>
        <taxon>Parnassius</taxon>
        <taxon>Parnassius</taxon>
    </lineage>
</organism>
<dbReference type="GO" id="GO:0003677">
    <property type="term" value="F:DNA binding"/>
    <property type="evidence" value="ECO:0007669"/>
    <property type="project" value="InterPro"/>
</dbReference>
<keyword evidence="11" id="KW-1185">Reference proteome</keyword>
<proteinExistence type="inferred from homology"/>
<keyword evidence="4" id="KW-0862">Zinc</keyword>
<comment type="similarity">
    <text evidence="1">Belongs to the histone H2B family.</text>
</comment>
<evidence type="ECO:0000256" key="2">
    <source>
        <dbReference type="ARBA" id="ARBA00022723"/>
    </source>
</evidence>
<dbReference type="CDD" id="cd15489">
    <property type="entry name" value="PHD_SF"/>
    <property type="match status" value="1"/>
</dbReference>
<dbReference type="Pfam" id="PF00125">
    <property type="entry name" value="Histone"/>
    <property type="match status" value="1"/>
</dbReference>
<dbReference type="AlphaFoldDB" id="A0A8S3XG17"/>
<dbReference type="CDD" id="cd22910">
    <property type="entry name" value="HFD_H2B"/>
    <property type="match status" value="1"/>
</dbReference>
<evidence type="ECO:0000256" key="7">
    <source>
        <dbReference type="SAM" id="MobiDB-lite"/>
    </source>
</evidence>
<dbReference type="GO" id="GO:0030527">
    <property type="term" value="F:structural constituent of chromatin"/>
    <property type="evidence" value="ECO:0007669"/>
    <property type="project" value="InterPro"/>
</dbReference>
<keyword evidence="6" id="KW-0175">Coiled coil</keyword>
<dbReference type="FunFam" id="1.10.20.10:FF:000043">
    <property type="entry name" value="Histone H2B"/>
    <property type="match status" value="1"/>
</dbReference>
<evidence type="ECO:0000313" key="10">
    <source>
        <dbReference type="EMBL" id="CAG5023483.1"/>
    </source>
</evidence>
<dbReference type="InterPro" id="IPR001841">
    <property type="entry name" value="Znf_RING"/>
</dbReference>
<dbReference type="InterPro" id="IPR000558">
    <property type="entry name" value="Histone_H2B"/>
</dbReference>
<evidence type="ECO:0000256" key="1">
    <source>
        <dbReference type="ARBA" id="ARBA00006846"/>
    </source>
</evidence>
<keyword evidence="2" id="KW-0479">Metal-binding</keyword>
<dbReference type="SMART" id="SM00184">
    <property type="entry name" value="RING"/>
    <property type="match status" value="1"/>
</dbReference>
<dbReference type="PANTHER" id="PTHR23428">
    <property type="entry name" value="HISTONE H2B"/>
    <property type="match status" value="1"/>
</dbReference>
<protein>
    <submittedName>
        <fullName evidence="10">(apollo) hypothetical protein</fullName>
    </submittedName>
</protein>
<evidence type="ECO:0000256" key="4">
    <source>
        <dbReference type="ARBA" id="ARBA00022833"/>
    </source>
</evidence>
<feature type="domain" description="RING-type" evidence="9">
    <location>
        <begin position="5"/>
        <end position="51"/>
    </location>
</feature>
<dbReference type="SMART" id="SM00249">
    <property type="entry name" value="PHD"/>
    <property type="match status" value="1"/>
</dbReference>
<evidence type="ECO:0000313" key="11">
    <source>
        <dbReference type="Proteomes" id="UP000691718"/>
    </source>
</evidence>
<dbReference type="Pfam" id="PF00628">
    <property type="entry name" value="PHD"/>
    <property type="match status" value="1"/>
</dbReference>
<dbReference type="GO" id="GO:0005634">
    <property type="term" value="C:nucleus"/>
    <property type="evidence" value="ECO:0007669"/>
    <property type="project" value="UniProtKB-ARBA"/>
</dbReference>
<gene>
    <name evidence="10" type="ORF">PAPOLLO_LOCUS17974</name>
</gene>
<sequence length="368" mass="41553">MGGRCEACRANINVTQKRIKCTQCSHNYHSECINFNNDTASRSEWKCPACTASCRKGGDNSNTPIRTNKSPSNTVYDKTTYRSSNKSTDQPTCITETSSCQPYNLELINSIELLLDKKLSAVKFDIIQELKLSLITEIKNEITSNLKQLEESHNSLLNDYNNLKSNFEKLQQNVQNGEMKLAELCAQIKKEQQWGRLSNLEIVGLPENSKESTSELIIKIASHAGIKLTDDQIVFAHRVQPMQNVGALKSMEKPLEKPISKSKKTKKRNYHNFSIYIYKLLKCIMKKNVGISILSMLIMNNFLNDMLDRINEEAAKLVSHSKKSTLSSREIQSAIELLIPGELAKHANIEGLKAVTMYMNNKTKDVSI</sequence>
<feature type="region of interest" description="Disordered" evidence="7">
    <location>
        <begin position="61"/>
        <end position="90"/>
    </location>
</feature>
<name>A0A8S3XG17_PARAO</name>
<dbReference type="InterPro" id="IPR001965">
    <property type="entry name" value="Znf_PHD"/>
</dbReference>
<feature type="domain" description="PHD-type" evidence="8">
    <location>
        <begin position="2"/>
        <end position="53"/>
    </location>
</feature>
<dbReference type="Proteomes" id="UP000691718">
    <property type="component" value="Unassembled WGS sequence"/>
</dbReference>
<reference evidence="10" key="1">
    <citation type="submission" date="2021-04" db="EMBL/GenBank/DDBJ databases">
        <authorList>
            <person name="Tunstrom K."/>
        </authorList>
    </citation>
    <scope>NUCLEOTIDE SEQUENCE</scope>
</reference>
<dbReference type="InterPro" id="IPR019786">
    <property type="entry name" value="Zinc_finger_PHD-type_CS"/>
</dbReference>
<accession>A0A8S3XG17</accession>
<evidence type="ECO:0000256" key="3">
    <source>
        <dbReference type="ARBA" id="ARBA00022771"/>
    </source>
</evidence>
<evidence type="ECO:0000259" key="8">
    <source>
        <dbReference type="PROSITE" id="PS50016"/>
    </source>
</evidence>
<dbReference type="GO" id="GO:0008270">
    <property type="term" value="F:zinc ion binding"/>
    <property type="evidence" value="ECO:0007669"/>
    <property type="project" value="UniProtKB-KW"/>
</dbReference>
<dbReference type="PROSITE" id="PS50089">
    <property type="entry name" value="ZF_RING_2"/>
    <property type="match status" value="1"/>
</dbReference>
<dbReference type="InterPro" id="IPR019787">
    <property type="entry name" value="Znf_PHD-finger"/>
</dbReference>
<dbReference type="InterPro" id="IPR007125">
    <property type="entry name" value="H2A/H2B/H3"/>
</dbReference>
<evidence type="ECO:0000256" key="5">
    <source>
        <dbReference type="PROSITE-ProRule" id="PRU00175"/>
    </source>
</evidence>
<dbReference type="SMART" id="SM00427">
    <property type="entry name" value="H2B"/>
    <property type="match status" value="1"/>
</dbReference>
<evidence type="ECO:0000256" key="6">
    <source>
        <dbReference type="SAM" id="Coils"/>
    </source>
</evidence>
<keyword evidence="3 5" id="KW-0863">Zinc-finger</keyword>
<feature type="coiled-coil region" evidence="6">
    <location>
        <begin position="139"/>
        <end position="187"/>
    </location>
</feature>
<comment type="caution">
    <text evidence="10">The sequence shown here is derived from an EMBL/GenBank/DDBJ whole genome shotgun (WGS) entry which is preliminary data.</text>
</comment>
<dbReference type="OrthoDB" id="6927514at2759"/>
<dbReference type="EMBL" id="CAJQZP010001153">
    <property type="protein sequence ID" value="CAG5023483.1"/>
    <property type="molecule type" value="Genomic_DNA"/>
</dbReference>
<dbReference type="GO" id="GO:0000786">
    <property type="term" value="C:nucleosome"/>
    <property type="evidence" value="ECO:0007669"/>
    <property type="project" value="InterPro"/>
</dbReference>